<name>A0AAF0DFF0_9EURO</name>
<feature type="region of interest" description="Disordered" evidence="1">
    <location>
        <begin position="89"/>
        <end position="120"/>
    </location>
</feature>
<gene>
    <name evidence="3" type="ORF">PRK78_002713</name>
</gene>
<evidence type="ECO:0000256" key="2">
    <source>
        <dbReference type="SAM" id="Phobius"/>
    </source>
</evidence>
<keyword evidence="2" id="KW-1133">Transmembrane helix</keyword>
<evidence type="ECO:0000313" key="4">
    <source>
        <dbReference type="Proteomes" id="UP001219355"/>
    </source>
</evidence>
<dbReference type="EMBL" id="CP120628">
    <property type="protein sequence ID" value="WEW57248.1"/>
    <property type="molecule type" value="Genomic_DNA"/>
</dbReference>
<evidence type="ECO:0000256" key="1">
    <source>
        <dbReference type="SAM" id="MobiDB-lite"/>
    </source>
</evidence>
<sequence length="224" mass="23699">MTWNAQYSKALKYPYMLVPGEAPPAEGNGGQASPPAPPSPSPPHHSPSSTLSSGAIAGLVVGCVSIVAILGALFFLLGRNRVYRKWLTSEDGSNSTSNEHTRRWAMSTERGWSTNGHSEKDRTLTTAAATTSHAAAAGYTPLASPAVSSSHFSSSGPYSPPPLLHGSQPPTPAPGHTSWDGHAASCRSPRMLLDDRPRELSSSGQLVELEDSSPRHPFKEDGRH</sequence>
<keyword evidence="2" id="KW-0472">Membrane</keyword>
<feature type="region of interest" description="Disordered" evidence="1">
    <location>
        <begin position="22"/>
        <end position="51"/>
    </location>
</feature>
<feature type="compositionally biased region" description="Pro residues" evidence="1">
    <location>
        <begin position="34"/>
        <end position="45"/>
    </location>
</feature>
<keyword evidence="4" id="KW-1185">Reference proteome</keyword>
<evidence type="ECO:0000313" key="3">
    <source>
        <dbReference type="EMBL" id="WEW57248.1"/>
    </source>
</evidence>
<dbReference type="CDD" id="cd12087">
    <property type="entry name" value="TM_EGFR-like"/>
    <property type="match status" value="1"/>
</dbReference>
<feature type="compositionally biased region" description="Basic and acidic residues" evidence="1">
    <location>
        <begin position="212"/>
        <end position="224"/>
    </location>
</feature>
<organism evidence="3 4">
    <name type="scientific">Emydomyces testavorans</name>
    <dbReference type="NCBI Taxonomy" id="2070801"/>
    <lineage>
        <taxon>Eukaryota</taxon>
        <taxon>Fungi</taxon>
        <taxon>Dikarya</taxon>
        <taxon>Ascomycota</taxon>
        <taxon>Pezizomycotina</taxon>
        <taxon>Eurotiomycetes</taxon>
        <taxon>Eurotiomycetidae</taxon>
        <taxon>Onygenales</taxon>
        <taxon>Nannizziopsiaceae</taxon>
        <taxon>Emydomyces</taxon>
    </lineage>
</organism>
<feature type="region of interest" description="Disordered" evidence="1">
    <location>
        <begin position="149"/>
        <end position="224"/>
    </location>
</feature>
<protein>
    <submittedName>
        <fullName evidence="3">Uncharacterized protein</fullName>
    </submittedName>
</protein>
<accession>A0AAF0DFF0</accession>
<reference evidence="3" key="1">
    <citation type="submission" date="2023-03" db="EMBL/GenBank/DDBJ databases">
        <title>Emydomyces testavorans Genome Sequence.</title>
        <authorList>
            <person name="Hoyer L."/>
        </authorList>
    </citation>
    <scope>NUCLEOTIDE SEQUENCE</scope>
    <source>
        <strain evidence="3">16-2883</strain>
    </source>
</reference>
<dbReference type="AlphaFoldDB" id="A0AAF0DFF0"/>
<proteinExistence type="predicted"/>
<feature type="non-terminal residue" evidence="3">
    <location>
        <position position="224"/>
    </location>
</feature>
<keyword evidence="2" id="KW-0812">Transmembrane</keyword>
<feature type="transmembrane region" description="Helical" evidence="2">
    <location>
        <begin position="55"/>
        <end position="77"/>
    </location>
</feature>
<dbReference type="Proteomes" id="UP001219355">
    <property type="component" value="Chromosome 2"/>
</dbReference>
<feature type="compositionally biased region" description="Pro residues" evidence="1">
    <location>
        <begin position="158"/>
        <end position="173"/>
    </location>
</feature>